<evidence type="ECO:0000313" key="2">
    <source>
        <dbReference type="EMBL" id="NVE95278.1"/>
    </source>
</evidence>
<accession>A0A850HEI1</accession>
<dbReference type="EMBL" id="JABWTA010000001">
    <property type="protein sequence ID" value="NVE95278.1"/>
    <property type="molecule type" value="Genomic_DNA"/>
</dbReference>
<keyword evidence="1" id="KW-1133">Transmembrane helix</keyword>
<sequence>MLRERRRSALSPELLIRVSLIWALVAVLALLNNIAEISGRLYPDPDDIMRLVQVRDLLGEQSWFDMTQYRVDSASGGVVTHWSRLVDLPLAAVIFVLAPVLGQSGAELTALIVVPLLTLFIAMLLTARIAWRLTGEAEASFACIAMALSMPLLFQFGPLRIDHHGWQIVCALVAVNALMARQASTGGWLAGFAIATWLSISIEGAPLAAALLALVGLRWLRNRAGKDWLVHLTRSLFVSSAGLFLITRGMPGLETPCDAIGSAHLAAMGFVALVTTVLAKAEPIPRAGVLAGFLVATGGGLGIVAWGTAQCALSGPLGMDAILRSLWHSQIGEGLPIWHQDLRTAVQITVLPLLGILASIQLTAQSRDWLREWWWDYTILLVAAFIMALLVARAGALASALAAAPLGWQINQWLRQIRHIDRAGKKAAALAAVACALLPTLPVTVLALAMPAHAALVGKPLGSGNTKSSSCRIAQSAKELAVLPAGEIYAPLDIGPRLLLDTPHSVIATGHHRGAEGMRTVIEVAMGDEHSARQILAERGTAYVALCPDLAEPNVYISASPDGFMAQLRDNEAPQWLEPIALEGETSLKVWRVRTD</sequence>
<gene>
    <name evidence="2" type="ORF">HUO12_10240</name>
</gene>
<dbReference type="Proteomes" id="UP000546031">
    <property type="component" value="Unassembled WGS sequence"/>
</dbReference>
<evidence type="ECO:0000313" key="3">
    <source>
        <dbReference type="Proteomes" id="UP000546031"/>
    </source>
</evidence>
<feature type="transmembrane region" description="Helical" evidence="1">
    <location>
        <begin position="290"/>
        <end position="309"/>
    </location>
</feature>
<evidence type="ECO:0008006" key="4">
    <source>
        <dbReference type="Google" id="ProtNLM"/>
    </source>
</evidence>
<feature type="transmembrane region" description="Helical" evidence="1">
    <location>
        <begin position="259"/>
        <end position="278"/>
    </location>
</feature>
<feature type="transmembrane region" description="Helical" evidence="1">
    <location>
        <begin position="14"/>
        <end position="35"/>
    </location>
</feature>
<dbReference type="RefSeq" id="WP_176273516.1">
    <property type="nucleotide sequence ID" value="NZ_JABWTA010000001.1"/>
</dbReference>
<name>A0A850HEI1_9SPHN</name>
<proteinExistence type="predicted"/>
<feature type="transmembrane region" description="Helical" evidence="1">
    <location>
        <begin position="427"/>
        <end position="450"/>
    </location>
</feature>
<evidence type="ECO:0000256" key="1">
    <source>
        <dbReference type="SAM" id="Phobius"/>
    </source>
</evidence>
<feature type="transmembrane region" description="Helical" evidence="1">
    <location>
        <begin position="108"/>
        <end position="131"/>
    </location>
</feature>
<comment type="caution">
    <text evidence="2">The sequence shown here is derived from an EMBL/GenBank/DDBJ whole genome shotgun (WGS) entry which is preliminary data.</text>
</comment>
<keyword evidence="1" id="KW-0472">Membrane</keyword>
<feature type="transmembrane region" description="Helical" evidence="1">
    <location>
        <begin position="189"/>
        <end position="216"/>
    </location>
</feature>
<reference evidence="2 3" key="1">
    <citation type="submission" date="2020-06" db="EMBL/GenBank/DDBJ databases">
        <title>Altererythrobacter lutimaris sp. nov., a marine bacterium isolated from a tidal flat.</title>
        <authorList>
            <person name="Kim D."/>
            <person name="Yoo Y."/>
            <person name="Kim J.-J."/>
        </authorList>
    </citation>
    <scope>NUCLEOTIDE SEQUENCE [LARGE SCALE GENOMIC DNA]</scope>
    <source>
        <strain evidence="2 3">JGD-16</strain>
    </source>
</reference>
<dbReference type="AlphaFoldDB" id="A0A850HEI1"/>
<protein>
    <recommendedName>
        <fullName evidence="4">AcrB/AcrD/AcrF family protein</fullName>
    </recommendedName>
</protein>
<feature type="transmembrane region" description="Helical" evidence="1">
    <location>
        <begin position="228"/>
        <end position="247"/>
    </location>
</feature>
<organism evidence="2 3">
    <name type="scientific">Altererythrobacter lutimaris</name>
    <dbReference type="NCBI Taxonomy" id="2743979"/>
    <lineage>
        <taxon>Bacteria</taxon>
        <taxon>Pseudomonadati</taxon>
        <taxon>Pseudomonadota</taxon>
        <taxon>Alphaproteobacteria</taxon>
        <taxon>Sphingomonadales</taxon>
        <taxon>Erythrobacteraceae</taxon>
        <taxon>Altererythrobacter</taxon>
    </lineage>
</organism>
<feature type="transmembrane region" description="Helical" evidence="1">
    <location>
        <begin position="377"/>
        <end position="406"/>
    </location>
</feature>
<feature type="transmembrane region" description="Helical" evidence="1">
    <location>
        <begin position="137"/>
        <end position="154"/>
    </location>
</feature>
<keyword evidence="3" id="KW-1185">Reference proteome</keyword>
<keyword evidence="1" id="KW-0812">Transmembrane</keyword>